<feature type="short sequence motif" description="GXSXG" evidence="4">
    <location>
        <begin position="60"/>
        <end position="64"/>
    </location>
</feature>
<evidence type="ECO:0000256" key="4">
    <source>
        <dbReference type="PROSITE-ProRule" id="PRU01161"/>
    </source>
</evidence>
<evidence type="ECO:0000256" key="3">
    <source>
        <dbReference type="ARBA" id="ARBA00023098"/>
    </source>
</evidence>
<protein>
    <submittedName>
        <fullName evidence="6">Patatin</fullName>
    </submittedName>
</protein>
<dbReference type="InterPro" id="IPR002641">
    <property type="entry name" value="PNPLA_dom"/>
</dbReference>
<proteinExistence type="predicted"/>
<feature type="active site" description="Nucleophile" evidence="4">
    <location>
        <position position="62"/>
    </location>
</feature>
<feature type="active site" description="Proton acceptor" evidence="4">
    <location>
        <position position="201"/>
    </location>
</feature>
<dbReference type="InterPro" id="IPR016035">
    <property type="entry name" value="Acyl_Trfase/lysoPLipase"/>
</dbReference>
<dbReference type="GO" id="GO:0004620">
    <property type="term" value="F:phospholipase activity"/>
    <property type="evidence" value="ECO:0007669"/>
    <property type="project" value="TreeGrafter"/>
</dbReference>
<dbReference type="KEGG" id="bgz:XH91_32775"/>
<feature type="short sequence motif" description="DGA/G" evidence="4">
    <location>
        <begin position="201"/>
        <end position="203"/>
    </location>
</feature>
<keyword evidence="3 4" id="KW-0443">Lipid metabolism</keyword>
<keyword evidence="1 4" id="KW-0378">Hydrolase</keyword>
<dbReference type="EMBL" id="CP030053">
    <property type="protein sequence ID" value="QAU49672.1"/>
    <property type="molecule type" value="Genomic_DNA"/>
</dbReference>
<evidence type="ECO:0000313" key="6">
    <source>
        <dbReference type="EMBL" id="QAU49672.1"/>
    </source>
</evidence>
<evidence type="ECO:0000313" key="7">
    <source>
        <dbReference type="Proteomes" id="UP000288972"/>
    </source>
</evidence>
<feature type="domain" description="PNPLA" evidence="5">
    <location>
        <begin position="17"/>
        <end position="215"/>
    </location>
</feature>
<accession>A0AAE5X6C5</accession>
<evidence type="ECO:0000256" key="2">
    <source>
        <dbReference type="ARBA" id="ARBA00022963"/>
    </source>
</evidence>
<dbReference type="PROSITE" id="PS51635">
    <property type="entry name" value="PNPLA"/>
    <property type="match status" value="1"/>
</dbReference>
<dbReference type="GO" id="GO:0016020">
    <property type="term" value="C:membrane"/>
    <property type="evidence" value="ECO:0007669"/>
    <property type="project" value="TreeGrafter"/>
</dbReference>
<dbReference type="Gene3D" id="3.40.1090.10">
    <property type="entry name" value="Cytosolic phospholipase A2 catalytic domain"/>
    <property type="match status" value="1"/>
</dbReference>
<dbReference type="PANTHER" id="PTHR24185">
    <property type="entry name" value="CALCIUM-INDEPENDENT PHOSPHOLIPASE A2-GAMMA"/>
    <property type="match status" value="1"/>
</dbReference>
<feature type="short sequence motif" description="GXGXXG" evidence="4">
    <location>
        <begin position="21"/>
        <end position="26"/>
    </location>
</feature>
<evidence type="ECO:0000259" key="5">
    <source>
        <dbReference type="PROSITE" id="PS51635"/>
    </source>
</evidence>
<keyword evidence="2 4" id="KW-0442">Lipid degradation</keyword>
<dbReference type="AlphaFoldDB" id="A0AAE5X6C5"/>
<dbReference type="GO" id="GO:0006631">
    <property type="term" value="P:fatty acid metabolic process"/>
    <property type="evidence" value="ECO:0007669"/>
    <property type="project" value="TreeGrafter"/>
</dbReference>
<reference evidence="6 7" key="1">
    <citation type="submission" date="2018-06" db="EMBL/GenBank/DDBJ databases">
        <title>Comparative genomics of rhizobia nodulating Arachis hypogaea in China.</title>
        <authorList>
            <person name="Li Y."/>
        </authorList>
    </citation>
    <scope>NUCLEOTIDE SEQUENCE [LARGE SCALE GENOMIC DNA]</scope>
    <source>
        <strain evidence="6 7">CCBAU 51670</strain>
    </source>
</reference>
<name>A0AAE5X6C5_9BRAD</name>
<evidence type="ECO:0000256" key="1">
    <source>
        <dbReference type="ARBA" id="ARBA00022801"/>
    </source>
</evidence>
<dbReference type="Pfam" id="PF01734">
    <property type="entry name" value="Patatin"/>
    <property type="match status" value="1"/>
</dbReference>
<gene>
    <name evidence="6" type="ORF">XH91_32775</name>
</gene>
<dbReference type="RefSeq" id="WP_128954428.1">
    <property type="nucleotide sequence ID" value="NZ_CP030053.1"/>
</dbReference>
<organism evidence="6 7">
    <name type="scientific">Bradyrhizobium guangzhouense</name>
    <dbReference type="NCBI Taxonomy" id="1325095"/>
    <lineage>
        <taxon>Bacteria</taxon>
        <taxon>Pseudomonadati</taxon>
        <taxon>Pseudomonadota</taxon>
        <taxon>Alphaproteobacteria</taxon>
        <taxon>Hyphomicrobiales</taxon>
        <taxon>Nitrobacteraceae</taxon>
        <taxon>Bradyrhizobium</taxon>
    </lineage>
</organism>
<dbReference type="Proteomes" id="UP000288972">
    <property type="component" value="Chromosome"/>
</dbReference>
<dbReference type="GO" id="GO:0016042">
    <property type="term" value="P:lipid catabolic process"/>
    <property type="evidence" value="ECO:0007669"/>
    <property type="project" value="UniProtKB-UniRule"/>
</dbReference>
<dbReference type="SUPFAM" id="SSF52151">
    <property type="entry name" value="FabD/lysophospholipase-like"/>
    <property type="match status" value="1"/>
</dbReference>
<dbReference type="PANTHER" id="PTHR24185:SF1">
    <property type="entry name" value="CALCIUM-INDEPENDENT PHOSPHOLIPASE A2-GAMMA"/>
    <property type="match status" value="1"/>
</dbReference>
<sequence length="381" mass="42095">MSALLSRLQSTGPKRILALDGGGIRGALTIGFLKRIETILRGRYDRPELVLADYFDLIGGTSTGAIIAAALAIGMSADEVRAIYLDFGGEVFNDRTDDLGIRRFGLLRGRYSAEPLRRKLGEYFEDKTLGDESVKTGLCIVTKRADTNSTWPFHNHPLGKYFAANQGLLLRRIVRASTAAPTYFDPEQIDIGEGLSGAFVDGGVSLHNNPSLLLFLVATLRGFPFQWPVGERNLLLVSVGTGFWDQAASFQDVMGAKLWNWASSVPAMLMDDANWLNQLMLQYLSNSPTRLPIDEEVGELETDFLGGAPLLTYLRYNIRLEAKALTELGLPAYAERAESLREMSRAENRSDLDTLGSVAALKMVKEEHFVDFFDPHRRVGA</sequence>